<evidence type="ECO:0000313" key="3">
    <source>
        <dbReference type="Proteomes" id="UP001054252"/>
    </source>
</evidence>
<keyword evidence="3" id="KW-1185">Reference proteome</keyword>
<proteinExistence type="predicted"/>
<feature type="compositionally biased region" description="Basic and acidic residues" evidence="1">
    <location>
        <begin position="96"/>
        <end position="121"/>
    </location>
</feature>
<accession>A0AAV5KLH5</accession>
<feature type="region of interest" description="Disordered" evidence="1">
    <location>
        <begin position="1"/>
        <end position="26"/>
    </location>
</feature>
<evidence type="ECO:0000256" key="1">
    <source>
        <dbReference type="SAM" id="MobiDB-lite"/>
    </source>
</evidence>
<name>A0AAV5KLH5_9ROSI</name>
<dbReference type="Proteomes" id="UP001054252">
    <property type="component" value="Unassembled WGS sequence"/>
</dbReference>
<sequence>MGGCASKPKESEFQSQYCPPSEVPPPALTKAELEAELTAQVTENGDEKEKEKQVEEPLADLSEPKEEASILSPSAVPASAETTELVEPNAETVVAETKEEETKEPAKVAVDDKSNKDEKDIAPLVQP</sequence>
<evidence type="ECO:0000313" key="2">
    <source>
        <dbReference type="EMBL" id="GKV25465.1"/>
    </source>
</evidence>
<dbReference type="AlphaFoldDB" id="A0AAV5KLH5"/>
<gene>
    <name evidence="2" type="ORF">SLEP1_g34903</name>
</gene>
<comment type="caution">
    <text evidence="2">The sequence shown here is derived from an EMBL/GenBank/DDBJ whole genome shotgun (WGS) entry which is preliminary data.</text>
</comment>
<organism evidence="2 3">
    <name type="scientific">Rubroshorea leprosula</name>
    <dbReference type="NCBI Taxonomy" id="152421"/>
    <lineage>
        <taxon>Eukaryota</taxon>
        <taxon>Viridiplantae</taxon>
        <taxon>Streptophyta</taxon>
        <taxon>Embryophyta</taxon>
        <taxon>Tracheophyta</taxon>
        <taxon>Spermatophyta</taxon>
        <taxon>Magnoliopsida</taxon>
        <taxon>eudicotyledons</taxon>
        <taxon>Gunneridae</taxon>
        <taxon>Pentapetalae</taxon>
        <taxon>rosids</taxon>
        <taxon>malvids</taxon>
        <taxon>Malvales</taxon>
        <taxon>Dipterocarpaceae</taxon>
        <taxon>Rubroshorea</taxon>
    </lineage>
</organism>
<dbReference type="EMBL" id="BPVZ01000069">
    <property type="protein sequence ID" value="GKV25465.1"/>
    <property type="molecule type" value="Genomic_DNA"/>
</dbReference>
<feature type="region of interest" description="Disordered" evidence="1">
    <location>
        <begin position="39"/>
        <end position="127"/>
    </location>
</feature>
<protein>
    <submittedName>
        <fullName evidence="2">Uncharacterized protein</fullName>
    </submittedName>
</protein>
<feature type="compositionally biased region" description="Basic and acidic residues" evidence="1">
    <location>
        <begin position="45"/>
        <end position="55"/>
    </location>
</feature>
<reference evidence="2 3" key="1">
    <citation type="journal article" date="2021" name="Commun. Biol.">
        <title>The genome of Shorea leprosula (Dipterocarpaceae) highlights the ecological relevance of drought in aseasonal tropical rainforests.</title>
        <authorList>
            <person name="Ng K.K.S."/>
            <person name="Kobayashi M.J."/>
            <person name="Fawcett J.A."/>
            <person name="Hatakeyama M."/>
            <person name="Paape T."/>
            <person name="Ng C.H."/>
            <person name="Ang C.C."/>
            <person name="Tnah L.H."/>
            <person name="Lee C.T."/>
            <person name="Nishiyama T."/>
            <person name="Sese J."/>
            <person name="O'Brien M.J."/>
            <person name="Copetti D."/>
            <person name="Mohd Noor M.I."/>
            <person name="Ong R.C."/>
            <person name="Putra M."/>
            <person name="Sireger I.Z."/>
            <person name="Indrioko S."/>
            <person name="Kosugi Y."/>
            <person name="Izuno A."/>
            <person name="Isagi Y."/>
            <person name="Lee S.L."/>
            <person name="Shimizu K.K."/>
        </authorList>
    </citation>
    <scope>NUCLEOTIDE SEQUENCE [LARGE SCALE GENOMIC DNA]</scope>
    <source>
        <strain evidence="2">214</strain>
    </source>
</reference>